<dbReference type="InterPro" id="IPR036291">
    <property type="entry name" value="NAD(P)-bd_dom_sf"/>
</dbReference>
<dbReference type="PANTHER" id="PTHR42879:SF2">
    <property type="entry name" value="3-OXOACYL-[ACYL-CARRIER-PROTEIN] REDUCTASE FABG"/>
    <property type="match status" value="1"/>
</dbReference>
<gene>
    <name evidence="4" type="ORF">METZ01_LOCUS49897</name>
</gene>
<dbReference type="PRINTS" id="PR00081">
    <property type="entry name" value="GDHRDH"/>
</dbReference>
<keyword evidence="2" id="KW-0560">Oxidoreductase</keyword>
<evidence type="ECO:0000256" key="2">
    <source>
        <dbReference type="ARBA" id="ARBA00023002"/>
    </source>
</evidence>
<dbReference type="InterPro" id="IPR050259">
    <property type="entry name" value="SDR"/>
</dbReference>
<name>A0A381S7C3_9ZZZZ</name>
<dbReference type="EMBL" id="UINC01002472">
    <property type="protein sequence ID" value="SUZ97043.1"/>
    <property type="molecule type" value="Genomic_DNA"/>
</dbReference>
<dbReference type="AlphaFoldDB" id="A0A381S7C3"/>
<dbReference type="Gene3D" id="3.40.50.720">
    <property type="entry name" value="NAD(P)-binding Rossmann-like Domain"/>
    <property type="match status" value="1"/>
</dbReference>
<reference evidence="4" key="1">
    <citation type="submission" date="2018-05" db="EMBL/GenBank/DDBJ databases">
        <authorList>
            <person name="Lanie J.A."/>
            <person name="Ng W.-L."/>
            <person name="Kazmierczak K.M."/>
            <person name="Andrzejewski T.M."/>
            <person name="Davidsen T.M."/>
            <person name="Wayne K.J."/>
            <person name="Tettelin H."/>
            <person name="Glass J.I."/>
            <person name="Rusch D."/>
            <person name="Podicherti R."/>
            <person name="Tsui H.-C.T."/>
            <person name="Winkler M.E."/>
        </authorList>
    </citation>
    <scope>NUCLEOTIDE SEQUENCE</scope>
</reference>
<protein>
    <recommendedName>
        <fullName evidence="3">Ketoreductase domain-containing protein</fullName>
    </recommendedName>
</protein>
<evidence type="ECO:0000313" key="4">
    <source>
        <dbReference type="EMBL" id="SUZ97043.1"/>
    </source>
</evidence>
<dbReference type="SMART" id="SM00822">
    <property type="entry name" value="PKS_KR"/>
    <property type="match status" value="1"/>
</dbReference>
<accession>A0A381S7C3</accession>
<sequence>MSGNIPRSALVTGGSRGIGRATAIRLAANGHRVAVNYNSHPEEAIAVVEEIRAGGGTAIAVGGSVANKETAVAMIDAAVEAHGPIEILINNAGVISDSLLMRMKDDQFEHTMGVNMYGTYYCTHKVITGMIKGRWGRIVNVSSVVGMRGNIGQSNYSASKAAVLGFTQSIAKEVATRGITVNVVAPGYITTATSADISDKQRDTVMTWIPQGRFGEPDEVAPTIVFLTTDEAQYITGDIIRVDGGMAI</sequence>
<evidence type="ECO:0000259" key="3">
    <source>
        <dbReference type="SMART" id="SM00822"/>
    </source>
</evidence>
<dbReference type="PROSITE" id="PS00061">
    <property type="entry name" value="ADH_SHORT"/>
    <property type="match status" value="1"/>
</dbReference>
<organism evidence="4">
    <name type="scientific">marine metagenome</name>
    <dbReference type="NCBI Taxonomy" id="408172"/>
    <lineage>
        <taxon>unclassified sequences</taxon>
        <taxon>metagenomes</taxon>
        <taxon>ecological metagenomes</taxon>
    </lineage>
</organism>
<dbReference type="InterPro" id="IPR057326">
    <property type="entry name" value="KR_dom"/>
</dbReference>
<proteinExistence type="inferred from homology"/>
<comment type="similarity">
    <text evidence="1">Belongs to the short-chain dehydrogenases/reductases (SDR) family.</text>
</comment>
<dbReference type="GO" id="GO:0016491">
    <property type="term" value="F:oxidoreductase activity"/>
    <property type="evidence" value="ECO:0007669"/>
    <property type="project" value="UniProtKB-KW"/>
</dbReference>
<evidence type="ECO:0000256" key="1">
    <source>
        <dbReference type="ARBA" id="ARBA00006484"/>
    </source>
</evidence>
<dbReference type="PRINTS" id="PR00080">
    <property type="entry name" value="SDRFAMILY"/>
</dbReference>
<dbReference type="InterPro" id="IPR020904">
    <property type="entry name" value="Sc_DH/Rdtase_CS"/>
</dbReference>
<dbReference type="PANTHER" id="PTHR42879">
    <property type="entry name" value="3-OXOACYL-(ACYL-CARRIER-PROTEIN) REDUCTASE"/>
    <property type="match status" value="1"/>
</dbReference>
<dbReference type="Pfam" id="PF13561">
    <property type="entry name" value="adh_short_C2"/>
    <property type="match status" value="1"/>
</dbReference>
<dbReference type="InterPro" id="IPR002347">
    <property type="entry name" value="SDR_fam"/>
</dbReference>
<dbReference type="GO" id="GO:0032787">
    <property type="term" value="P:monocarboxylic acid metabolic process"/>
    <property type="evidence" value="ECO:0007669"/>
    <property type="project" value="UniProtKB-ARBA"/>
</dbReference>
<dbReference type="FunFam" id="3.40.50.720:FF:000173">
    <property type="entry name" value="3-oxoacyl-[acyl-carrier protein] reductase"/>
    <property type="match status" value="1"/>
</dbReference>
<dbReference type="NCBIfam" id="NF009466">
    <property type="entry name" value="PRK12826.1-2"/>
    <property type="match status" value="1"/>
</dbReference>
<dbReference type="SUPFAM" id="SSF51735">
    <property type="entry name" value="NAD(P)-binding Rossmann-fold domains"/>
    <property type="match status" value="1"/>
</dbReference>
<feature type="domain" description="Ketoreductase" evidence="3">
    <location>
        <begin position="7"/>
        <end position="192"/>
    </location>
</feature>